<keyword evidence="6" id="KW-0564">Palmitate</keyword>
<reference evidence="12 13" key="1">
    <citation type="journal article" date="2017" name="Environ. Microbiol.">
        <title>Decay of the glycolytic pathway and adaptation to intranuclear parasitism within Enterocytozoonidae microsporidia.</title>
        <authorList>
            <person name="Wiredu Boakye D."/>
            <person name="Jaroenlak P."/>
            <person name="Prachumwat A."/>
            <person name="Williams T.A."/>
            <person name="Bateman K.S."/>
            <person name="Itsathitphaisarn O."/>
            <person name="Sritunyalucksana K."/>
            <person name="Paszkiewicz K.H."/>
            <person name="Moore K.A."/>
            <person name="Stentiford G.D."/>
            <person name="Williams B.A."/>
        </authorList>
    </citation>
    <scope>NUCLEOTIDE SEQUENCE [LARGE SCALE GENOMIC DNA]</scope>
    <source>
        <strain evidence="13">canceri</strain>
    </source>
</reference>
<dbReference type="VEuPathDB" id="MicrosporidiaDB:HERIO_432"/>
<evidence type="ECO:0000256" key="6">
    <source>
        <dbReference type="ARBA" id="ARBA00023139"/>
    </source>
</evidence>
<keyword evidence="5 10" id="KW-0472">Membrane</keyword>
<dbReference type="GO" id="GO:0016020">
    <property type="term" value="C:membrane"/>
    <property type="evidence" value="ECO:0007669"/>
    <property type="project" value="UniProtKB-SubCell"/>
</dbReference>
<evidence type="ECO:0000256" key="10">
    <source>
        <dbReference type="RuleBase" id="RU079119"/>
    </source>
</evidence>
<keyword evidence="2 10" id="KW-0808">Transferase</keyword>
<organism evidence="12 13">
    <name type="scientific">Hepatospora eriocheir</name>
    <dbReference type="NCBI Taxonomy" id="1081669"/>
    <lineage>
        <taxon>Eukaryota</taxon>
        <taxon>Fungi</taxon>
        <taxon>Fungi incertae sedis</taxon>
        <taxon>Microsporidia</taxon>
        <taxon>Hepatosporidae</taxon>
        <taxon>Hepatospora</taxon>
    </lineage>
</organism>
<evidence type="ECO:0000256" key="1">
    <source>
        <dbReference type="ARBA" id="ARBA00004141"/>
    </source>
</evidence>
<evidence type="ECO:0000313" key="12">
    <source>
        <dbReference type="EMBL" id="ORD99244.1"/>
    </source>
</evidence>
<keyword evidence="3 10" id="KW-0812">Transmembrane</keyword>
<accession>A0A1X0QHU3</accession>
<comment type="domain">
    <text evidence="10">The DHHC domain is required for palmitoyltransferase activity.</text>
</comment>
<dbReference type="AlphaFoldDB" id="A0A1X0QHU3"/>
<keyword evidence="7" id="KW-0449">Lipoprotein</keyword>
<dbReference type="Proteomes" id="UP000192501">
    <property type="component" value="Unassembled WGS sequence"/>
</dbReference>
<sequence>MTITDFLKESLKFLKLISGPVLALLGYFVVTGIFCLRLSIFGLGPVIAIFLIYNVILAFRIVYFMQMFVSEDQSVINTKPAALIKNKERFEHINEYVLEGMINSKSIKWQTCNICKGFKPPRAHHCGICNRCFLRFNHHCTVFDVCIAFHNYKYYFQFCVSSLLYCALSLPILVIDLFTNRLNTRKIAFIYSLAITIIVIELLIISIEVYKHIILISNNETIVEQLAINRYLKNDHTYIHIFQEGPITLFSDSKDRTVLNPYNLGSELNWKQVFGDSIIKSILPIFTSKTDGIHWPTNDNDDNTHEMFNL</sequence>
<evidence type="ECO:0000256" key="3">
    <source>
        <dbReference type="ARBA" id="ARBA00022692"/>
    </source>
</evidence>
<proteinExistence type="inferred from homology"/>
<feature type="domain" description="Palmitoyltransferase DHHC" evidence="11">
    <location>
        <begin position="107"/>
        <end position="226"/>
    </location>
</feature>
<protein>
    <recommendedName>
        <fullName evidence="10">Palmitoyltransferase</fullName>
        <ecNumber evidence="10">2.3.1.225</ecNumber>
    </recommendedName>
</protein>
<dbReference type="GO" id="GO:0019706">
    <property type="term" value="F:protein-cysteine S-palmitoyltransferase activity"/>
    <property type="evidence" value="ECO:0007669"/>
    <property type="project" value="UniProtKB-EC"/>
</dbReference>
<keyword evidence="8 10" id="KW-0012">Acyltransferase</keyword>
<name>A0A1X0QHU3_9MICR</name>
<evidence type="ECO:0000256" key="2">
    <source>
        <dbReference type="ARBA" id="ARBA00022679"/>
    </source>
</evidence>
<dbReference type="InterPro" id="IPR039859">
    <property type="entry name" value="PFA4/ZDH16/20/ERF2-like"/>
</dbReference>
<feature type="transmembrane region" description="Helical" evidence="10">
    <location>
        <begin position="154"/>
        <end position="175"/>
    </location>
</feature>
<evidence type="ECO:0000313" key="13">
    <source>
        <dbReference type="Proteomes" id="UP000192501"/>
    </source>
</evidence>
<evidence type="ECO:0000256" key="8">
    <source>
        <dbReference type="ARBA" id="ARBA00023315"/>
    </source>
</evidence>
<feature type="transmembrane region" description="Helical" evidence="10">
    <location>
        <begin position="187"/>
        <end position="207"/>
    </location>
</feature>
<dbReference type="VEuPathDB" id="MicrosporidiaDB:A0H76_1165"/>
<evidence type="ECO:0000256" key="9">
    <source>
        <dbReference type="ARBA" id="ARBA00048048"/>
    </source>
</evidence>
<comment type="caution">
    <text evidence="12">The sequence shown here is derived from an EMBL/GenBank/DDBJ whole genome shotgun (WGS) entry which is preliminary data.</text>
</comment>
<dbReference type="Pfam" id="PF01529">
    <property type="entry name" value="DHHC"/>
    <property type="match status" value="1"/>
</dbReference>
<dbReference type="EC" id="2.3.1.225" evidence="10"/>
<keyword evidence="4 10" id="KW-1133">Transmembrane helix</keyword>
<evidence type="ECO:0000256" key="5">
    <source>
        <dbReference type="ARBA" id="ARBA00023136"/>
    </source>
</evidence>
<gene>
    <name evidence="12" type="primary">ZDHC2</name>
    <name evidence="12" type="ORF">A0H76_1165</name>
</gene>
<comment type="catalytic activity">
    <reaction evidence="9 10">
        <text>L-cysteinyl-[protein] + hexadecanoyl-CoA = S-hexadecanoyl-L-cysteinyl-[protein] + CoA</text>
        <dbReference type="Rhea" id="RHEA:36683"/>
        <dbReference type="Rhea" id="RHEA-COMP:10131"/>
        <dbReference type="Rhea" id="RHEA-COMP:11032"/>
        <dbReference type="ChEBI" id="CHEBI:29950"/>
        <dbReference type="ChEBI" id="CHEBI:57287"/>
        <dbReference type="ChEBI" id="CHEBI:57379"/>
        <dbReference type="ChEBI" id="CHEBI:74151"/>
        <dbReference type="EC" id="2.3.1.225"/>
    </reaction>
</comment>
<feature type="transmembrane region" description="Helical" evidence="10">
    <location>
        <begin position="21"/>
        <end position="40"/>
    </location>
</feature>
<feature type="transmembrane region" description="Helical" evidence="10">
    <location>
        <begin position="46"/>
        <end position="65"/>
    </location>
</feature>
<evidence type="ECO:0000259" key="11">
    <source>
        <dbReference type="Pfam" id="PF01529"/>
    </source>
</evidence>
<comment type="similarity">
    <text evidence="10">Belongs to the DHHC palmitoyltransferase family.</text>
</comment>
<evidence type="ECO:0000256" key="4">
    <source>
        <dbReference type="ARBA" id="ARBA00022989"/>
    </source>
</evidence>
<evidence type="ECO:0000256" key="7">
    <source>
        <dbReference type="ARBA" id="ARBA00023288"/>
    </source>
</evidence>
<dbReference type="PANTHER" id="PTHR12246">
    <property type="entry name" value="PALMITOYLTRANSFERASE ZDHHC16"/>
    <property type="match status" value="1"/>
</dbReference>
<comment type="subcellular location">
    <subcellularLocation>
        <location evidence="1">Membrane</location>
        <topology evidence="1">Multi-pass membrane protein</topology>
    </subcellularLocation>
</comment>
<dbReference type="InterPro" id="IPR001594">
    <property type="entry name" value="Palmitoyltrfase_DHHC"/>
</dbReference>
<dbReference type="EMBL" id="LTAI01000254">
    <property type="protein sequence ID" value="ORD99244.1"/>
    <property type="molecule type" value="Genomic_DNA"/>
</dbReference>
<dbReference type="PROSITE" id="PS50216">
    <property type="entry name" value="DHHC"/>
    <property type="match status" value="1"/>
</dbReference>